<reference evidence="2 3" key="1">
    <citation type="submission" date="2020-09" db="EMBL/GenBank/DDBJ databases">
        <title>De no assembly of potato wild relative species, Solanum commersonii.</title>
        <authorList>
            <person name="Cho K."/>
        </authorList>
    </citation>
    <scope>NUCLEOTIDE SEQUENCE [LARGE SCALE GENOMIC DNA]</scope>
    <source>
        <strain evidence="2">LZ3.2</strain>
        <tissue evidence="2">Leaf</tissue>
    </source>
</reference>
<comment type="caution">
    <text evidence="2">The sequence shown here is derived from an EMBL/GenBank/DDBJ whole genome shotgun (WGS) entry which is preliminary data.</text>
</comment>
<keyword evidence="1" id="KW-0472">Membrane</keyword>
<protein>
    <submittedName>
        <fullName evidence="2">Uncharacterized protein</fullName>
    </submittedName>
</protein>
<feature type="non-terminal residue" evidence="2">
    <location>
        <position position="74"/>
    </location>
</feature>
<evidence type="ECO:0000256" key="1">
    <source>
        <dbReference type="SAM" id="Phobius"/>
    </source>
</evidence>
<keyword evidence="1" id="KW-0812">Transmembrane</keyword>
<dbReference type="AlphaFoldDB" id="A0A9J5ZKE6"/>
<accession>A0A9J5ZKE6</accession>
<keyword evidence="3" id="KW-1185">Reference proteome</keyword>
<gene>
    <name evidence="2" type="ORF">H5410_023892</name>
</gene>
<keyword evidence="1" id="KW-1133">Transmembrane helix</keyword>
<organism evidence="2 3">
    <name type="scientific">Solanum commersonii</name>
    <name type="common">Commerson's wild potato</name>
    <name type="synonym">Commerson's nightshade</name>
    <dbReference type="NCBI Taxonomy" id="4109"/>
    <lineage>
        <taxon>Eukaryota</taxon>
        <taxon>Viridiplantae</taxon>
        <taxon>Streptophyta</taxon>
        <taxon>Embryophyta</taxon>
        <taxon>Tracheophyta</taxon>
        <taxon>Spermatophyta</taxon>
        <taxon>Magnoliopsida</taxon>
        <taxon>eudicotyledons</taxon>
        <taxon>Gunneridae</taxon>
        <taxon>Pentapetalae</taxon>
        <taxon>asterids</taxon>
        <taxon>lamiids</taxon>
        <taxon>Solanales</taxon>
        <taxon>Solanaceae</taxon>
        <taxon>Solanoideae</taxon>
        <taxon>Solaneae</taxon>
        <taxon>Solanum</taxon>
    </lineage>
</organism>
<dbReference type="EMBL" id="JACXVP010000004">
    <property type="protein sequence ID" value="KAG5612611.1"/>
    <property type="molecule type" value="Genomic_DNA"/>
</dbReference>
<proteinExistence type="predicted"/>
<dbReference type="Proteomes" id="UP000824120">
    <property type="component" value="Chromosome 4"/>
</dbReference>
<evidence type="ECO:0000313" key="3">
    <source>
        <dbReference type="Proteomes" id="UP000824120"/>
    </source>
</evidence>
<sequence length="74" mass="8525">GISVDVKTDTGFQQWIFWSDFLFFMTQTVISLVITMKNNSIYSVGKKLEQKGSFTSFYTYSKQNEHPKNTSPSN</sequence>
<feature type="transmembrane region" description="Helical" evidence="1">
    <location>
        <begin position="15"/>
        <end position="36"/>
    </location>
</feature>
<evidence type="ECO:0000313" key="2">
    <source>
        <dbReference type="EMBL" id="KAG5612611.1"/>
    </source>
</evidence>
<name>A0A9J5ZKE6_SOLCO</name>